<protein>
    <submittedName>
        <fullName evidence="2">Uncharacterized protein</fullName>
    </submittedName>
</protein>
<dbReference type="RefSeq" id="WP_377930184.1">
    <property type="nucleotide sequence ID" value="NZ_JBHUEM010000052.1"/>
</dbReference>
<reference evidence="3" key="1">
    <citation type="journal article" date="2019" name="Int. J. Syst. Evol. Microbiol.">
        <title>The Global Catalogue of Microorganisms (GCM) 10K type strain sequencing project: providing services to taxonomists for standard genome sequencing and annotation.</title>
        <authorList>
            <consortium name="The Broad Institute Genomics Platform"/>
            <consortium name="The Broad Institute Genome Sequencing Center for Infectious Disease"/>
            <person name="Wu L."/>
            <person name="Ma J."/>
        </authorList>
    </citation>
    <scope>NUCLEOTIDE SEQUENCE [LARGE SCALE GENOMIC DNA]</scope>
    <source>
        <strain evidence="3">CCUG 49339</strain>
    </source>
</reference>
<comment type="caution">
    <text evidence="2">The sequence shown here is derived from an EMBL/GenBank/DDBJ whole genome shotgun (WGS) entry which is preliminary data.</text>
</comment>
<evidence type="ECO:0000256" key="1">
    <source>
        <dbReference type="SAM" id="SignalP"/>
    </source>
</evidence>
<dbReference type="EMBL" id="JBHUEM010000052">
    <property type="protein sequence ID" value="MFD1738957.1"/>
    <property type="molecule type" value="Genomic_DNA"/>
</dbReference>
<name>A0ABW4LX11_9BACI</name>
<accession>A0ABW4LX11</accession>
<feature type="chain" id="PRO_5045929658" evidence="1">
    <location>
        <begin position="21"/>
        <end position="203"/>
    </location>
</feature>
<feature type="signal peptide" evidence="1">
    <location>
        <begin position="1"/>
        <end position="20"/>
    </location>
</feature>
<evidence type="ECO:0000313" key="3">
    <source>
        <dbReference type="Proteomes" id="UP001597214"/>
    </source>
</evidence>
<dbReference type="Proteomes" id="UP001597214">
    <property type="component" value="Unassembled WGS sequence"/>
</dbReference>
<dbReference type="PROSITE" id="PS51257">
    <property type="entry name" value="PROKAR_LIPOPROTEIN"/>
    <property type="match status" value="1"/>
</dbReference>
<sequence length="203" mass="22546">MKKILVVLMCTMTLILGACSNTNDFANNDLPITHLSGSYSIDVDDLSQIVGDADYVFVAKVNSFIETIYKDTVIIETENGTKEVSSPYSKYNIEIIDNIKGNLKKNTEIEILKNGGLSQDEESIVLSENDSLFEVGNYHIMAAYAQPDGSLLVSGPNSSLVLSAESKSEIVSLEEYKNYKKAFEKGFVSDRERFKSSYEDSIY</sequence>
<gene>
    <name evidence="2" type="ORF">ACFSCX_20810</name>
</gene>
<keyword evidence="3" id="KW-1185">Reference proteome</keyword>
<keyword evidence="1" id="KW-0732">Signal</keyword>
<evidence type="ECO:0000313" key="2">
    <source>
        <dbReference type="EMBL" id="MFD1738957.1"/>
    </source>
</evidence>
<organism evidence="2 3">
    <name type="scientific">Bacillus salitolerans</name>
    <dbReference type="NCBI Taxonomy" id="1437434"/>
    <lineage>
        <taxon>Bacteria</taxon>
        <taxon>Bacillati</taxon>
        <taxon>Bacillota</taxon>
        <taxon>Bacilli</taxon>
        <taxon>Bacillales</taxon>
        <taxon>Bacillaceae</taxon>
        <taxon>Bacillus</taxon>
    </lineage>
</organism>
<proteinExistence type="predicted"/>